<evidence type="ECO:0000313" key="1">
    <source>
        <dbReference type="EMBL" id="KAB8039893.1"/>
    </source>
</evidence>
<organism evidence="1 2">
    <name type="scientific">Silvanigrella paludirubra</name>
    <dbReference type="NCBI Taxonomy" id="2499159"/>
    <lineage>
        <taxon>Bacteria</taxon>
        <taxon>Pseudomonadati</taxon>
        <taxon>Bdellovibrionota</taxon>
        <taxon>Oligoflexia</taxon>
        <taxon>Silvanigrellales</taxon>
        <taxon>Silvanigrellaceae</taxon>
        <taxon>Silvanigrella</taxon>
    </lineage>
</organism>
<protein>
    <submittedName>
        <fullName evidence="1">Uncharacterized protein</fullName>
    </submittedName>
</protein>
<evidence type="ECO:0000313" key="2">
    <source>
        <dbReference type="Proteomes" id="UP000437748"/>
    </source>
</evidence>
<dbReference type="RefSeq" id="WP_153419485.1">
    <property type="nucleotide sequence ID" value="NZ_WFLM01000002.1"/>
</dbReference>
<keyword evidence="2" id="KW-1185">Reference proteome</keyword>
<accession>A0A6N6VUM4</accession>
<gene>
    <name evidence="1" type="ORF">GCL60_06425</name>
</gene>
<dbReference type="Proteomes" id="UP000437748">
    <property type="component" value="Unassembled WGS sequence"/>
</dbReference>
<dbReference type="AlphaFoldDB" id="A0A6N6VUM4"/>
<proteinExistence type="predicted"/>
<name>A0A6N6VUM4_9BACT</name>
<reference evidence="1 2" key="1">
    <citation type="submission" date="2019-10" db="EMBL/GenBank/DDBJ databases">
        <title>New species of Slilvanegrellaceae.</title>
        <authorList>
            <person name="Pitt A."/>
            <person name="Hahn M.W."/>
        </authorList>
    </citation>
    <scope>NUCLEOTIDE SEQUENCE [LARGE SCALE GENOMIC DNA]</scope>
    <source>
        <strain evidence="1 2">SP-Ram-0.45-NSY-1</strain>
    </source>
</reference>
<sequence length="228" mass="26941">MRLKNSLFSIFFFPSFSYSIDHKDIILNENPLVPFFNEYLQKNDTKLNNVDFINMSCASELICVAVSYSFDSECLIYNLVANYNENKKIEYIELTSEYPNGSYINSEIIRFTKPDKRIKRNNYFKPSIDGSWLANERAFLLRHARNQLNKEKAEENKKKEILNTDKKKVIIQDIIKKETKVINQDVIKNEKKKDTQTYFFKPSIDGSWLANERAILLRESRKPRPQNN</sequence>
<comment type="caution">
    <text evidence="1">The sequence shown here is derived from an EMBL/GenBank/DDBJ whole genome shotgun (WGS) entry which is preliminary data.</text>
</comment>
<dbReference type="EMBL" id="WFLM01000002">
    <property type="protein sequence ID" value="KAB8039893.1"/>
    <property type="molecule type" value="Genomic_DNA"/>
</dbReference>